<evidence type="ECO:0000256" key="1">
    <source>
        <dbReference type="ARBA" id="ARBA00004141"/>
    </source>
</evidence>
<dbReference type="Gene3D" id="1.10.287.70">
    <property type="match status" value="1"/>
</dbReference>
<organism evidence="7 8">
    <name type="scientific">Paratrimastix pyriformis</name>
    <dbReference type="NCBI Taxonomy" id="342808"/>
    <lineage>
        <taxon>Eukaryota</taxon>
        <taxon>Metamonada</taxon>
        <taxon>Preaxostyla</taxon>
        <taxon>Paratrimastigidae</taxon>
        <taxon>Paratrimastix</taxon>
    </lineage>
</organism>
<keyword evidence="2 5" id="KW-0812">Transmembrane</keyword>
<reference evidence="7" key="1">
    <citation type="journal article" date="2022" name="bioRxiv">
        <title>Genomics of Preaxostyla Flagellates Illuminates Evolutionary Transitions and the Path Towards Mitochondrial Loss.</title>
        <authorList>
            <person name="Novak L.V.F."/>
            <person name="Treitli S.C."/>
            <person name="Pyrih J."/>
            <person name="Halakuc P."/>
            <person name="Pipaliya S.V."/>
            <person name="Vacek V."/>
            <person name="Brzon O."/>
            <person name="Soukal P."/>
            <person name="Eme L."/>
            <person name="Dacks J.B."/>
            <person name="Karnkowska A."/>
            <person name="Elias M."/>
            <person name="Hampl V."/>
        </authorList>
    </citation>
    <scope>NUCLEOTIDE SEQUENCE</scope>
    <source>
        <strain evidence="7">RCP-MX</strain>
    </source>
</reference>
<name>A0ABQ8UAM7_9EUKA</name>
<evidence type="ECO:0000256" key="4">
    <source>
        <dbReference type="ARBA" id="ARBA00023136"/>
    </source>
</evidence>
<comment type="subcellular location">
    <subcellularLocation>
        <location evidence="1">Membrane</location>
        <topology evidence="1">Multi-pass membrane protein</topology>
    </subcellularLocation>
</comment>
<feature type="transmembrane region" description="Helical" evidence="5">
    <location>
        <begin position="33"/>
        <end position="56"/>
    </location>
</feature>
<evidence type="ECO:0000313" key="7">
    <source>
        <dbReference type="EMBL" id="KAJ4454667.1"/>
    </source>
</evidence>
<dbReference type="InterPro" id="IPR027359">
    <property type="entry name" value="Volt_channel_dom_sf"/>
</dbReference>
<dbReference type="Gene3D" id="1.20.120.350">
    <property type="entry name" value="Voltage-gated potassium channels. Chain C"/>
    <property type="match status" value="1"/>
</dbReference>
<keyword evidence="4 5" id="KW-0472">Membrane</keyword>
<proteinExistence type="predicted"/>
<keyword evidence="3 5" id="KW-1133">Transmembrane helix</keyword>
<comment type="caution">
    <text evidence="7">The sequence shown here is derived from an EMBL/GenBank/DDBJ whole genome shotgun (WGS) entry which is preliminary data.</text>
</comment>
<evidence type="ECO:0000256" key="3">
    <source>
        <dbReference type="ARBA" id="ARBA00022989"/>
    </source>
</evidence>
<gene>
    <name evidence="7" type="ORF">PAPYR_10569</name>
</gene>
<dbReference type="PANTHER" id="PTHR47131">
    <property type="entry name" value="CATION CHANNEL SPERM-ASSOCIATED PROTEIN 3"/>
    <property type="match status" value="1"/>
</dbReference>
<dbReference type="EMBL" id="JAPMOS010000141">
    <property type="protein sequence ID" value="KAJ4454667.1"/>
    <property type="molecule type" value="Genomic_DNA"/>
</dbReference>
<dbReference type="PANTHER" id="PTHR47131:SF1">
    <property type="entry name" value="CATION CHANNEL SPERM-ASSOCIATED PROTEIN 3"/>
    <property type="match status" value="1"/>
</dbReference>
<keyword evidence="8" id="KW-1185">Reference proteome</keyword>
<evidence type="ECO:0000256" key="5">
    <source>
        <dbReference type="SAM" id="Phobius"/>
    </source>
</evidence>
<feature type="transmembrane region" description="Helical" evidence="5">
    <location>
        <begin position="88"/>
        <end position="110"/>
    </location>
</feature>
<accession>A0ABQ8UAM7</accession>
<evidence type="ECO:0000313" key="8">
    <source>
        <dbReference type="Proteomes" id="UP001141327"/>
    </source>
</evidence>
<sequence length="299" mass="34367">MCFLVLYTIEFVLKLYCAPLGYWKSNFNKFDFIILGTSFLQFAEGSIGSLTFLRVLRALRALRAFRAIGFLRPFQIIASSMVKTVVSIVNLIAILFLLLYVFGVIGYYMLGEQDPAHWADLAQAILSMHIYVTADGWTAILQHPLDEWNRATRIFSIICIFFCNIIFTNLFIGVVLQNLSQARQEAEALDMAKKKKQVDKKKQLYLSRQKLEWTSIIDAQKERGTRNVQGLLASMAGRLRHDDIVPCTLLACNTTWMQAYTAVLQHQENNMYRVQQLQFELAESLATIVERRLATRTMR</sequence>
<dbReference type="SUPFAM" id="SSF81324">
    <property type="entry name" value="Voltage-gated potassium channels"/>
    <property type="match status" value="1"/>
</dbReference>
<dbReference type="Proteomes" id="UP001141327">
    <property type="component" value="Unassembled WGS sequence"/>
</dbReference>
<dbReference type="Pfam" id="PF00520">
    <property type="entry name" value="Ion_trans"/>
    <property type="match status" value="1"/>
</dbReference>
<feature type="domain" description="Ion transport" evidence="6">
    <location>
        <begin position="1"/>
        <end position="186"/>
    </location>
</feature>
<evidence type="ECO:0000256" key="2">
    <source>
        <dbReference type="ARBA" id="ARBA00022692"/>
    </source>
</evidence>
<feature type="transmembrane region" description="Helical" evidence="5">
    <location>
        <begin position="154"/>
        <end position="176"/>
    </location>
</feature>
<evidence type="ECO:0000259" key="6">
    <source>
        <dbReference type="Pfam" id="PF00520"/>
    </source>
</evidence>
<protein>
    <submittedName>
        <fullName evidence="7">Cation channel sperm-associated protein 3</fullName>
    </submittedName>
</protein>
<dbReference type="InterPro" id="IPR005821">
    <property type="entry name" value="Ion_trans_dom"/>
</dbReference>